<comment type="function">
    <text evidence="2">Catalyzes the reduction of 1-pyrroline-5-carboxylate (PCA) to L-proline.</text>
</comment>
<dbReference type="SUPFAM" id="SSF48179">
    <property type="entry name" value="6-phosphogluconate dehydrogenase C-terminal domain-like"/>
    <property type="match status" value="1"/>
</dbReference>
<dbReference type="Gene3D" id="3.40.50.720">
    <property type="entry name" value="NAD(P)-binding Rossmann-like Domain"/>
    <property type="match status" value="1"/>
</dbReference>
<dbReference type="OrthoDB" id="9805754at2"/>
<dbReference type="InterPro" id="IPR000304">
    <property type="entry name" value="Pyrroline-COOH_reductase"/>
</dbReference>
<comment type="similarity">
    <text evidence="1 2">Belongs to the pyrroline-5-carboxylate reductase family.</text>
</comment>
<evidence type="ECO:0000259" key="5">
    <source>
        <dbReference type="Pfam" id="PF14748"/>
    </source>
</evidence>
<comment type="pathway">
    <text evidence="2">Amino-acid biosynthesis; L-proline biosynthesis; L-proline from L-glutamate 5-semialdehyde: step 1/1.</text>
</comment>
<dbReference type="EMBL" id="BJYA01000015">
    <property type="protein sequence ID" value="GEN46478.1"/>
    <property type="molecule type" value="Genomic_DNA"/>
</dbReference>
<dbReference type="Pfam" id="PF03807">
    <property type="entry name" value="F420_oxidored"/>
    <property type="match status" value="1"/>
</dbReference>
<feature type="binding site" evidence="3">
    <location>
        <begin position="6"/>
        <end position="11"/>
    </location>
    <ligand>
        <name>NADP(+)</name>
        <dbReference type="ChEBI" id="CHEBI:58349"/>
    </ligand>
</feature>
<dbReference type="InterPro" id="IPR029036">
    <property type="entry name" value="P5CR_dimer"/>
</dbReference>
<dbReference type="Pfam" id="PF14748">
    <property type="entry name" value="P5CR_dimer"/>
    <property type="match status" value="1"/>
</dbReference>
<dbReference type="InterPro" id="IPR028939">
    <property type="entry name" value="P5C_Rdtase_cat_N"/>
</dbReference>
<evidence type="ECO:0000313" key="7">
    <source>
        <dbReference type="Proteomes" id="UP000321440"/>
    </source>
</evidence>
<comment type="catalytic activity">
    <reaction evidence="2">
        <text>L-proline + NADP(+) = (S)-1-pyrroline-5-carboxylate + NADPH + 2 H(+)</text>
        <dbReference type="Rhea" id="RHEA:14109"/>
        <dbReference type="ChEBI" id="CHEBI:15378"/>
        <dbReference type="ChEBI" id="CHEBI:17388"/>
        <dbReference type="ChEBI" id="CHEBI:57783"/>
        <dbReference type="ChEBI" id="CHEBI:58349"/>
        <dbReference type="ChEBI" id="CHEBI:60039"/>
        <dbReference type="EC" id="1.5.1.2"/>
    </reaction>
</comment>
<reference evidence="6 7" key="1">
    <citation type="submission" date="2019-07" db="EMBL/GenBank/DDBJ databases">
        <title>Whole genome shotgun sequence of Alkalibacillus haloalkaliphilus NBRC 103110.</title>
        <authorList>
            <person name="Hosoyama A."/>
            <person name="Uohara A."/>
            <person name="Ohji S."/>
            <person name="Ichikawa N."/>
        </authorList>
    </citation>
    <scope>NUCLEOTIDE SEQUENCE [LARGE SCALE GENOMIC DNA]</scope>
    <source>
        <strain evidence="6 7">NBRC 103110</strain>
    </source>
</reference>
<dbReference type="PANTHER" id="PTHR11645:SF51">
    <property type="entry name" value="COME OPERON PROTEIN 4"/>
    <property type="match status" value="1"/>
</dbReference>
<protein>
    <recommendedName>
        <fullName evidence="2">Pyrroline-5-carboxylate reductase</fullName>
        <shortName evidence="2">P5C reductase</shortName>
        <shortName evidence="2">P5CR</shortName>
        <ecNumber evidence="2">1.5.1.2</ecNumber>
    </recommendedName>
    <alternativeName>
        <fullName evidence="2">PCA reductase</fullName>
    </alternativeName>
</protein>
<dbReference type="PANTHER" id="PTHR11645">
    <property type="entry name" value="PYRROLINE-5-CARBOXYLATE REDUCTASE"/>
    <property type="match status" value="1"/>
</dbReference>
<evidence type="ECO:0000256" key="2">
    <source>
        <dbReference type="HAMAP-Rule" id="MF_01925"/>
    </source>
</evidence>
<comment type="caution">
    <text evidence="6">The sequence shown here is derived from an EMBL/GenBank/DDBJ whole genome shotgun (WGS) entry which is preliminary data.</text>
</comment>
<sequence length="278" mass="30822">MNWGIIGTGNMGTVIMNALIQSNAVDERNIYVNNRTFLKAYQLKEDYPGIHVLQTVDAIADTCDVIFLCTKPKEIVSIAHRLNGQLNEEQLVVSITSSVSVNHLEQLLGCQTARMIPSITNRVLQGTTLLTFGSTITEEMKQMLTQTCKLFSSPLEIDDQHVRVASDLVSCGPAFISYLLQSMIKAAQEETGVDEETATQLVETMMIGYGKLLDEKIYDLNSLKEKVMVKGGITGEGMKALELCVPNGLNEVFKATHEKFYNEQDHANELVNQLTTKN</sequence>
<dbReference type="RefSeq" id="WP_146817331.1">
    <property type="nucleotide sequence ID" value="NZ_BJYA01000015.1"/>
</dbReference>
<evidence type="ECO:0000256" key="1">
    <source>
        <dbReference type="ARBA" id="ARBA00005525"/>
    </source>
</evidence>
<keyword evidence="2 3" id="KW-0521">NADP</keyword>
<feature type="domain" description="Pyrroline-5-carboxylate reductase catalytic N-terminal" evidence="4">
    <location>
        <begin position="4"/>
        <end position="96"/>
    </location>
</feature>
<gene>
    <name evidence="6" type="primary">proC_1</name>
    <name evidence="2" type="synonym">proC</name>
    <name evidence="6" type="ORF">AHA02nite_22540</name>
</gene>
<keyword evidence="2" id="KW-0641">Proline biosynthesis</keyword>
<dbReference type="UniPathway" id="UPA00098">
    <property type="reaction ID" value="UER00361"/>
</dbReference>
<dbReference type="AlphaFoldDB" id="A0A511W815"/>
<dbReference type="PIRSF" id="PIRSF000193">
    <property type="entry name" value="Pyrrol-5-carb_rd"/>
    <property type="match status" value="1"/>
</dbReference>
<proteinExistence type="inferred from homology"/>
<keyword evidence="2" id="KW-0560">Oxidoreductase</keyword>
<dbReference type="GO" id="GO:0055129">
    <property type="term" value="P:L-proline biosynthetic process"/>
    <property type="evidence" value="ECO:0007669"/>
    <property type="project" value="UniProtKB-UniRule"/>
</dbReference>
<keyword evidence="2" id="KW-0028">Amino-acid biosynthesis</keyword>
<feature type="domain" description="Pyrroline-5-carboxylate reductase dimerisation" evidence="5">
    <location>
        <begin position="160"/>
        <end position="259"/>
    </location>
</feature>
<dbReference type="InterPro" id="IPR036291">
    <property type="entry name" value="NAD(P)-bd_dom_sf"/>
</dbReference>
<comment type="catalytic activity">
    <reaction evidence="2">
        <text>L-proline + NAD(+) = (S)-1-pyrroline-5-carboxylate + NADH + 2 H(+)</text>
        <dbReference type="Rhea" id="RHEA:14105"/>
        <dbReference type="ChEBI" id="CHEBI:15378"/>
        <dbReference type="ChEBI" id="CHEBI:17388"/>
        <dbReference type="ChEBI" id="CHEBI:57540"/>
        <dbReference type="ChEBI" id="CHEBI:57945"/>
        <dbReference type="ChEBI" id="CHEBI:60039"/>
        <dbReference type="EC" id="1.5.1.2"/>
    </reaction>
</comment>
<dbReference type="Gene3D" id="1.10.3730.10">
    <property type="entry name" value="ProC C-terminal domain-like"/>
    <property type="match status" value="1"/>
</dbReference>
<keyword evidence="2" id="KW-0963">Cytoplasm</keyword>
<dbReference type="NCBIfam" id="NF005814">
    <property type="entry name" value="PRK07680.1"/>
    <property type="match status" value="1"/>
</dbReference>
<name>A0A511W815_9BACI</name>
<evidence type="ECO:0000259" key="4">
    <source>
        <dbReference type="Pfam" id="PF03807"/>
    </source>
</evidence>
<accession>A0A511W815</accession>
<comment type="subcellular location">
    <subcellularLocation>
        <location evidence="2">Cytoplasm</location>
    </subcellularLocation>
</comment>
<organism evidence="6 7">
    <name type="scientific">Alkalibacillus haloalkaliphilus</name>
    <dbReference type="NCBI Taxonomy" id="94136"/>
    <lineage>
        <taxon>Bacteria</taxon>
        <taxon>Bacillati</taxon>
        <taxon>Bacillota</taxon>
        <taxon>Bacilli</taxon>
        <taxon>Bacillales</taxon>
        <taxon>Bacillaceae</taxon>
        <taxon>Alkalibacillus</taxon>
    </lineage>
</organism>
<keyword evidence="7" id="KW-1185">Reference proteome</keyword>
<dbReference type="EC" id="1.5.1.2" evidence="2"/>
<evidence type="ECO:0000313" key="6">
    <source>
        <dbReference type="EMBL" id="GEN46478.1"/>
    </source>
</evidence>
<dbReference type="HAMAP" id="MF_01925">
    <property type="entry name" value="P5C_reductase"/>
    <property type="match status" value="1"/>
</dbReference>
<evidence type="ECO:0000256" key="3">
    <source>
        <dbReference type="PIRSR" id="PIRSR000193-1"/>
    </source>
</evidence>
<dbReference type="SUPFAM" id="SSF51735">
    <property type="entry name" value="NAD(P)-binding Rossmann-fold domains"/>
    <property type="match status" value="1"/>
</dbReference>
<dbReference type="GO" id="GO:0005737">
    <property type="term" value="C:cytoplasm"/>
    <property type="evidence" value="ECO:0007669"/>
    <property type="project" value="UniProtKB-SubCell"/>
</dbReference>
<dbReference type="GO" id="GO:0004735">
    <property type="term" value="F:pyrroline-5-carboxylate reductase activity"/>
    <property type="evidence" value="ECO:0007669"/>
    <property type="project" value="UniProtKB-UniRule"/>
</dbReference>
<dbReference type="InterPro" id="IPR008927">
    <property type="entry name" value="6-PGluconate_DH-like_C_sf"/>
</dbReference>
<dbReference type="Proteomes" id="UP000321440">
    <property type="component" value="Unassembled WGS sequence"/>
</dbReference>